<reference evidence="5" key="1">
    <citation type="submission" date="2015-12" db="EMBL/GenBank/DDBJ databases">
        <title>De novo transcriptome assembly of four potential Pierce s Disease insect vectors from Arizona vineyards.</title>
        <authorList>
            <person name="Tassone E.E."/>
        </authorList>
    </citation>
    <scope>NUCLEOTIDE SEQUENCE</scope>
</reference>
<evidence type="ECO:0000259" key="4">
    <source>
        <dbReference type="PROSITE" id="PS50405"/>
    </source>
</evidence>
<organism evidence="5">
    <name type="scientific">Clastoptera arizonana</name>
    <name type="common">Arizona spittle bug</name>
    <dbReference type="NCBI Taxonomy" id="38151"/>
    <lineage>
        <taxon>Eukaryota</taxon>
        <taxon>Metazoa</taxon>
        <taxon>Ecdysozoa</taxon>
        <taxon>Arthropoda</taxon>
        <taxon>Hexapoda</taxon>
        <taxon>Insecta</taxon>
        <taxon>Pterygota</taxon>
        <taxon>Neoptera</taxon>
        <taxon>Paraneoptera</taxon>
        <taxon>Hemiptera</taxon>
        <taxon>Auchenorrhyncha</taxon>
        <taxon>Cercopoidea</taxon>
        <taxon>Clastopteridae</taxon>
        <taxon>Clastoptera</taxon>
    </lineage>
</organism>
<dbReference type="AlphaFoldDB" id="A0A1B6E3T1"/>
<dbReference type="InterPro" id="IPR004045">
    <property type="entry name" value="Glutathione_S-Trfase_N"/>
</dbReference>
<dbReference type="InterPro" id="IPR036249">
    <property type="entry name" value="Thioredoxin-like_sf"/>
</dbReference>
<evidence type="ECO:0000256" key="2">
    <source>
        <dbReference type="RuleBase" id="RU003494"/>
    </source>
</evidence>
<dbReference type="CDD" id="cd03177">
    <property type="entry name" value="GST_C_Delta_Epsilon"/>
    <property type="match status" value="1"/>
</dbReference>
<gene>
    <name evidence="5" type="ORF">g.862</name>
</gene>
<dbReference type="PANTHER" id="PTHR43969:SF9">
    <property type="entry name" value="GLUTATHIONE S TRANSFERASE D10, ISOFORM A-RELATED"/>
    <property type="match status" value="1"/>
</dbReference>
<proteinExistence type="inferred from homology"/>
<dbReference type="EMBL" id="GEDC01004739">
    <property type="protein sequence ID" value="JAS32559.1"/>
    <property type="molecule type" value="Transcribed_RNA"/>
</dbReference>
<dbReference type="InterPro" id="IPR040079">
    <property type="entry name" value="Glutathione_S-Trfase"/>
</dbReference>
<dbReference type="SFLD" id="SFLDG00358">
    <property type="entry name" value="Main_(cytGST)"/>
    <property type="match status" value="1"/>
</dbReference>
<evidence type="ECO:0000313" key="5">
    <source>
        <dbReference type="EMBL" id="JAS32559.1"/>
    </source>
</evidence>
<dbReference type="InterPro" id="IPR036282">
    <property type="entry name" value="Glutathione-S-Trfase_C_sf"/>
</dbReference>
<dbReference type="InterPro" id="IPR004046">
    <property type="entry name" value="GST_C"/>
</dbReference>
<dbReference type="PROSITE" id="PS50404">
    <property type="entry name" value="GST_NTER"/>
    <property type="match status" value="1"/>
</dbReference>
<dbReference type="SUPFAM" id="SSF47616">
    <property type="entry name" value="GST C-terminal domain-like"/>
    <property type="match status" value="1"/>
</dbReference>
<comment type="subunit">
    <text evidence="1">Homodimer.</text>
</comment>
<comment type="similarity">
    <text evidence="2">Belongs to the GST superfamily.</text>
</comment>
<evidence type="ECO:0000259" key="3">
    <source>
        <dbReference type="PROSITE" id="PS50404"/>
    </source>
</evidence>
<dbReference type="PANTHER" id="PTHR43969">
    <property type="entry name" value="GLUTATHIONE S TRANSFERASE D10, ISOFORM A-RELATED"/>
    <property type="match status" value="1"/>
</dbReference>
<dbReference type="SFLD" id="SFLDS00019">
    <property type="entry name" value="Glutathione_Transferase_(cytos"/>
    <property type="match status" value="1"/>
</dbReference>
<sequence>MPIELYYTPGSAPARSVLLAIKAIGVDVTLKELDLMKGEHLTPEFIKLNPQHTIPTLNDNGFALNESRAILAYLSDKYAKDDSLYPKDPKKRAVVNQRLFFDIGTLYQRFSDCYYPVMFGGAPLDKEKQTKLDEALGFLDKYLEGSKFSAGDNITIADFTLAASISTIEAVGHSFSSHKNVTKYYANCKSSLKGYEEVNQKGADKFKGMYQALTKKS</sequence>
<dbReference type="Pfam" id="PF02798">
    <property type="entry name" value="GST_N"/>
    <property type="match status" value="1"/>
</dbReference>
<dbReference type="CDD" id="cd03045">
    <property type="entry name" value="GST_N_Delta_Epsilon"/>
    <property type="match status" value="1"/>
</dbReference>
<name>A0A1B6E3T1_9HEMI</name>
<dbReference type="Gene3D" id="1.20.1050.10">
    <property type="match status" value="1"/>
</dbReference>
<dbReference type="SFLD" id="SFLDG01153">
    <property type="entry name" value="Main.4:_Theta-like"/>
    <property type="match status" value="1"/>
</dbReference>
<dbReference type="PROSITE" id="PS50405">
    <property type="entry name" value="GST_CTER"/>
    <property type="match status" value="1"/>
</dbReference>
<dbReference type="SUPFAM" id="SSF52833">
    <property type="entry name" value="Thioredoxin-like"/>
    <property type="match status" value="1"/>
</dbReference>
<feature type="domain" description="GST C-terminal" evidence="4">
    <location>
        <begin position="88"/>
        <end position="209"/>
    </location>
</feature>
<protein>
    <submittedName>
        <fullName evidence="5">Uncharacterized protein</fullName>
    </submittedName>
</protein>
<dbReference type="GO" id="GO:0006749">
    <property type="term" value="P:glutathione metabolic process"/>
    <property type="evidence" value="ECO:0007669"/>
    <property type="project" value="TreeGrafter"/>
</dbReference>
<dbReference type="Pfam" id="PF00043">
    <property type="entry name" value="GST_C"/>
    <property type="match status" value="1"/>
</dbReference>
<dbReference type="FunFam" id="1.20.1050.10:FF:000007">
    <property type="entry name" value="Glutathione S-transferase 1-1"/>
    <property type="match status" value="1"/>
</dbReference>
<dbReference type="Gene3D" id="3.40.30.10">
    <property type="entry name" value="Glutaredoxin"/>
    <property type="match status" value="1"/>
</dbReference>
<evidence type="ECO:0000256" key="1">
    <source>
        <dbReference type="ARBA" id="ARBA00011738"/>
    </source>
</evidence>
<dbReference type="FunFam" id="3.40.30.10:FF:000034">
    <property type="entry name" value="glutathione S-transferase 1"/>
    <property type="match status" value="1"/>
</dbReference>
<dbReference type="GO" id="GO:0004364">
    <property type="term" value="F:glutathione transferase activity"/>
    <property type="evidence" value="ECO:0007669"/>
    <property type="project" value="TreeGrafter"/>
</dbReference>
<dbReference type="InterPro" id="IPR010987">
    <property type="entry name" value="Glutathione-S-Trfase_C-like"/>
</dbReference>
<accession>A0A1B6E3T1</accession>
<feature type="domain" description="GST N-terminal" evidence="3">
    <location>
        <begin position="1"/>
        <end position="82"/>
    </location>
</feature>